<dbReference type="InterPro" id="IPR035086">
    <property type="entry name" value="DgcN-like_C"/>
</dbReference>
<dbReference type="PANTHER" id="PTHR40690">
    <property type="entry name" value="GLL3100 PROTEIN"/>
    <property type="match status" value="1"/>
</dbReference>
<dbReference type="AlphaFoldDB" id="A0A383C938"/>
<gene>
    <name evidence="2" type="ORF">METZ01_LOCUS480982</name>
</gene>
<feature type="non-terminal residue" evidence="2">
    <location>
        <position position="1"/>
    </location>
</feature>
<dbReference type="PANTHER" id="PTHR40690:SF1">
    <property type="entry name" value="DUF1611 DOMAIN-CONTAINING PROTEIN"/>
    <property type="match status" value="1"/>
</dbReference>
<sequence>DADFVATGQIGMMISGSGIAIDAVVADFISGATESMVLERSHREMLIVEGQGTIVHPMYSGVSLGLLHGAAPQALVLCHQPGRDLMRNAPVRIPSYADLIHLHEEISRPLFPTQVIAISLNCSGMTMEGARRSVDEVRQETGLPVTDCIKFGCDPIIEALEPFRT</sequence>
<evidence type="ECO:0000313" key="2">
    <source>
        <dbReference type="EMBL" id="SVE28128.1"/>
    </source>
</evidence>
<name>A0A383C938_9ZZZZ</name>
<dbReference type="InterPro" id="IPR011669">
    <property type="entry name" value="DgcN-like"/>
</dbReference>
<protein>
    <recommendedName>
        <fullName evidence="1">D-glutamate N-acetyltransferase-like C-terminal domain-containing protein</fullName>
    </recommendedName>
</protein>
<dbReference type="Pfam" id="PF07755">
    <property type="entry name" value="DUF1611"/>
    <property type="match status" value="1"/>
</dbReference>
<dbReference type="SUPFAM" id="SSF52540">
    <property type="entry name" value="P-loop containing nucleoside triphosphate hydrolases"/>
    <property type="match status" value="1"/>
</dbReference>
<organism evidence="2">
    <name type="scientific">marine metagenome</name>
    <dbReference type="NCBI Taxonomy" id="408172"/>
    <lineage>
        <taxon>unclassified sequences</taxon>
        <taxon>metagenomes</taxon>
        <taxon>ecological metagenomes</taxon>
    </lineage>
</organism>
<proteinExistence type="predicted"/>
<feature type="domain" description="D-glutamate N-acetyltransferase-like C-terminal" evidence="1">
    <location>
        <begin position="1"/>
        <end position="156"/>
    </location>
</feature>
<reference evidence="2" key="1">
    <citation type="submission" date="2018-05" db="EMBL/GenBank/DDBJ databases">
        <authorList>
            <person name="Lanie J.A."/>
            <person name="Ng W.-L."/>
            <person name="Kazmierczak K.M."/>
            <person name="Andrzejewski T.M."/>
            <person name="Davidsen T.M."/>
            <person name="Wayne K.J."/>
            <person name="Tettelin H."/>
            <person name="Glass J.I."/>
            <person name="Rusch D."/>
            <person name="Podicherti R."/>
            <person name="Tsui H.-C.T."/>
            <person name="Winkler M.E."/>
        </authorList>
    </citation>
    <scope>NUCLEOTIDE SEQUENCE</scope>
</reference>
<dbReference type="EMBL" id="UINC01206478">
    <property type="protein sequence ID" value="SVE28128.1"/>
    <property type="molecule type" value="Genomic_DNA"/>
</dbReference>
<dbReference type="Gene3D" id="3.40.50.300">
    <property type="entry name" value="P-loop containing nucleotide triphosphate hydrolases"/>
    <property type="match status" value="1"/>
</dbReference>
<accession>A0A383C938</accession>
<dbReference type="InterPro" id="IPR027417">
    <property type="entry name" value="P-loop_NTPase"/>
</dbReference>
<evidence type="ECO:0000259" key="1">
    <source>
        <dbReference type="Pfam" id="PF07755"/>
    </source>
</evidence>